<name>A0ACA9Y2W4_9ASCO</name>
<evidence type="ECO:0000313" key="1">
    <source>
        <dbReference type="EMBL" id="CAH6718691.1"/>
    </source>
</evidence>
<dbReference type="EMBL" id="CALSDN010000001">
    <property type="protein sequence ID" value="CAH6718691.1"/>
    <property type="molecule type" value="Genomic_DNA"/>
</dbReference>
<comment type="caution">
    <text evidence="1">The sequence shown here is derived from an EMBL/GenBank/DDBJ whole genome shotgun (WGS) entry which is preliminary data.</text>
</comment>
<keyword evidence="2" id="KW-1185">Reference proteome</keyword>
<accession>A0ACA9Y2W4</accession>
<sequence length="1637" mass="189181">MQHARIFNNNRLKKERSSLNPQKTHELNKKSLRENSMSSSQASLIVGSSSIRSRSSSLMSRTLNTKHSDNTLIVGRHLDKNHDFDRMSYLKDSKRNVSQNDSFDNSVFMNENPRNTSGYRDPLVPIQLTIWFHELRSSSEDFMIDLNLLPNFKIGDIVELETIDNFKVVKKRIIPNKMYFIIKEQNVLNSLTPISSQLSTPSTPNLNAVNHVATPTSQDGQMSFNDTNEEDDTNQNNSTPSNKASKNTVQFSLINNPLQKTLDLLPRSLVQIRKINDIQSVEADTIEISIKNINLSRDTMWIITSSLINSCVYHGKRVTFLSNRIGIIKNIYKNGKKQFSGYIGNNTKIVYRSESSRLIFLIQTSREMWHFEESGEIMFHKLVNNLFPKIFRKWREKDANHSITIVLFTSVDVTDIPWVALGHGERPNHVREYFRVVVDQVSIFHWTKIMETLRLEFANFKRDVILNKVNNENINDHRTFSVEGVSLPSVKGNILESINIGLSLIKDRFTDTDLKHSLNHLIVITPGTGLFDVDYNLMLETSKKMSSSDCALDLICLSQPPLHIVPLFRFKDLTKNGKLTYCVPNWCDISFYKDPTINKEQWIPRCKIYELQMMGVMEKEVHGIEIERFKLFKDEKSFVDSMDNYDNELFKEAKKFSESEKNLSFSSSKSNSVVNSINSFTSDKAKTKISTPQAVHDSILLMNRPHDLKAKTSAKFNISTTNSSALGVVTTLKPESSALSTLYQLKGTDGLPIASPGLRPTSGGNSLKSIRSNTDLRTLKSNSSINHLQFSSPGPKIIKNEDIFKPKDPSKMRDTNSTSLSNRSMRERSETTIKRPNQLSTTNLEETKEEEENQPLNYFWTEISNPSKESHSDSLNFIKLGKWNQVFPPHIKRNIVKWRSFQSPAALPVYQPNFPRMKDLDTNYHTQVYTLLLNYENNLELETIDDLMREMIQLRLLLGFQICDSDTVNKLETEKNPTNPQGRLVKHFQTNFNGSKIYMMLDNEIHRIACDDSSIGVQLYKKIESESLKPVFKNQEFDFKNHQPLIRTRYADEYSKSAINFIGQTSPRYNWNQFDQLLAGYDDALPEETKSFFKMKFVIMPTDIPKNAYFITNESLTDEEIRVEGLRKLIAMIERGKYTKESEKSKDRDKKKEATVPEINFYTGNLYEFLSEQAEFFDSTGNQPQNSLMITDKFNKSIKLINLAHELQSPNGVRIVDRTWHFTTHENCFIGNEFVTWLIENFEDIDTRDEALKFGQSLMERGLFKHVENRHGFLDGYYFYELEQDYIDKTYRPAIEKTSWFGRKKDRDITPTSKTNSDVESFKSPVLSPQDNINSGPDLRRIASIGNQLSNNSNFPTLTNSMHSSNVNGNGSETSSMADSAGSKSKIKRKFVLSRSVKYNADPLKKSYRPEILTVHYDRVHNPEHCYHIRLQWLNTSTNFIDETISNWSRLCERHGLKFVETPWKELCTIPQYNPFHSFVDLRLALNPFQDPEFNDAKILGNNKFYYHLYLLKKYDFLLDNRSAVYFSKENIEISYSWGKPSFKYAQFIHRTGAYIIEVRDNGDFVLAPNNMHISRINNPISNVDPEVKNIYTTDSQRIMLKLRKTCNDKHMLARIFKEAKDCWRDDYSKDILPTDI</sequence>
<organism evidence="1 2">
    <name type="scientific">[Candida] jaroonii</name>
    <dbReference type="NCBI Taxonomy" id="467808"/>
    <lineage>
        <taxon>Eukaryota</taxon>
        <taxon>Fungi</taxon>
        <taxon>Dikarya</taxon>
        <taxon>Ascomycota</taxon>
        <taxon>Saccharomycotina</taxon>
        <taxon>Pichiomycetes</taxon>
        <taxon>Debaryomycetaceae</taxon>
        <taxon>Yamadazyma</taxon>
    </lineage>
</organism>
<reference evidence="1" key="1">
    <citation type="submission" date="2022-06" db="EMBL/GenBank/DDBJ databases">
        <authorList>
            <person name="Legras J.-L."/>
            <person name="Devillers H."/>
            <person name="Grondin C."/>
        </authorList>
    </citation>
    <scope>NUCLEOTIDE SEQUENCE</scope>
    <source>
        <strain evidence="1">CLIB 1444</strain>
    </source>
</reference>
<protein>
    <submittedName>
        <fullName evidence="1">Vacuolar membrane-associated protein Iml1p</fullName>
    </submittedName>
</protein>
<gene>
    <name evidence="1" type="ORF">CLIB1444_01S12398</name>
</gene>
<dbReference type="Proteomes" id="UP001152531">
    <property type="component" value="Unassembled WGS sequence"/>
</dbReference>
<evidence type="ECO:0000313" key="2">
    <source>
        <dbReference type="Proteomes" id="UP001152531"/>
    </source>
</evidence>
<proteinExistence type="predicted"/>